<evidence type="ECO:0000313" key="4">
    <source>
        <dbReference type="EMBL" id="MFH0265136.1"/>
    </source>
</evidence>
<feature type="active site" evidence="2">
    <location>
        <position position="409"/>
    </location>
</feature>
<dbReference type="RefSeq" id="WP_089138182.1">
    <property type="nucleotide sequence ID" value="NZ_AP018685.1"/>
</dbReference>
<reference evidence="4 5" key="1">
    <citation type="submission" date="2024-10" db="EMBL/GenBank/DDBJ databases">
        <authorList>
            <person name="Yibar A."/>
            <person name="Saticioglu I.B."/>
            <person name="Duman M."/>
            <person name="Ajmi N."/>
            <person name="Gurler F."/>
            <person name="Ay H."/>
            <person name="Onuk E."/>
            <person name="Guler S."/>
            <person name="Romalde J.L."/>
        </authorList>
    </citation>
    <scope>NUCLEOTIDE SEQUENCE [LARGE SCALE GENOMIC DNA]</scope>
    <source>
        <strain evidence="4 5">14-MA-B</strain>
    </source>
</reference>
<dbReference type="InterPro" id="IPR027417">
    <property type="entry name" value="P-loop_NTPase"/>
</dbReference>
<evidence type="ECO:0000256" key="1">
    <source>
        <dbReference type="ARBA" id="ARBA00022670"/>
    </source>
</evidence>
<dbReference type="Gene3D" id="3.40.50.300">
    <property type="entry name" value="P-loop containing nucleotide triphosphate hydrolases"/>
    <property type="match status" value="1"/>
</dbReference>
<dbReference type="SUPFAM" id="SSF54211">
    <property type="entry name" value="Ribosomal protein S5 domain 2-like"/>
    <property type="match status" value="1"/>
</dbReference>
<dbReference type="PANTHER" id="PTHR10046">
    <property type="entry name" value="ATP DEPENDENT LON PROTEASE FAMILY MEMBER"/>
    <property type="match status" value="1"/>
</dbReference>
<dbReference type="Proteomes" id="UP001607151">
    <property type="component" value="Unassembled WGS sequence"/>
</dbReference>
<dbReference type="EC" id="3.4.21.53" evidence="2"/>
<dbReference type="PROSITE" id="PS51786">
    <property type="entry name" value="LON_PROTEOLYTIC"/>
    <property type="match status" value="1"/>
</dbReference>
<keyword evidence="2 4" id="KW-0378">Hydrolase</keyword>
<dbReference type="InterPro" id="IPR014721">
    <property type="entry name" value="Ribsml_uS5_D2-typ_fold_subgr"/>
</dbReference>
<sequence length="557" mass="62014">MIKESWQSATPNFSQYEDILSQNDPDSRLSFLDLQPRLKSSILHFAQMESFPRFLLVNSPDNFIYRQTIHNAYLMLMNIGELDRAPVITSESIELEDLFGQYQVENGHVVHNSQGLLDKADGGYLIISSNLILANPRAWPKLKAAVLGNACSGISSDSRQVIESPPTKNYDIKLIVIGDRMQLGDLDLFDADMRTHLCLFAEVELDTKLNSDTLISYIQYINGVIDDYKLPKLLDLNAWSFLLAQGARETEDQERMPLCPIWHRTLLSEAALISNGQAISKSDMQKALAERTYRQEYLPQRALADILEGQVIIETQGERVGQVNGLTVIEVPGHPVIYGEPARISCVIHFGDGDIADVERKAELGGNLHAKGMMIMQAFLGSALNLDDPLPFAASIVFEQSYSEVDGDSASLAELCSLVSALSEYPINQQIAVTGAVDQFGRVQAVGGLNEKIEGFFHICQHRGLTGNQGIVLPKTNLKHLSLHHDVVEAIKNDQFHLWSVESVDQALPIIFGKAFRGDEEEETILKKISERIEHFDRHESAPCSLLNKIKSLLGIH</sequence>
<dbReference type="Pfam" id="PF05362">
    <property type="entry name" value="Lon_C"/>
    <property type="match status" value="1"/>
</dbReference>
<keyword evidence="2" id="KW-0720">Serine protease</keyword>
<dbReference type="GO" id="GO:0008233">
    <property type="term" value="F:peptidase activity"/>
    <property type="evidence" value="ECO:0007669"/>
    <property type="project" value="UniProtKB-KW"/>
</dbReference>
<organism evidence="4 5">
    <name type="scientific">Vibrio rumoiensis</name>
    <dbReference type="NCBI Taxonomy" id="76258"/>
    <lineage>
        <taxon>Bacteria</taxon>
        <taxon>Pseudomonadati</taxon>
        <taxon>Pseudomonadota</taxon>
        <taxon>Gammaproteobacteria</taxon>
        <taxon>Vibrionales</taxon>
        <taxon>Vibrionaceae</taxon>
        <taxon>Vibrio</taxon>
    </lineage>
</organism>
<feature type="domain" description="Lon proteolytic" evidence="3">
    <location>
        <begin position="317"/>
        <end position="514"/>
    </location>
</feature>
<keyword evidence="1 2" id="KW-0645">Protease</keyword>
<dbReference type="Gene3D" id="3.30.230.10">
    <property type="match status" value="1"/>
</dbReference>
<dbReference type="InterPro" id="IPR020568">
    <property type="entry name" value="Ribosomal_Su5_D2-typ_SF"/>
</dbReference>
<proteinExistence type="inferred from homology"/>
<dbReference type="Pfam" id="PF13654">
    <property type="entry name" value="AAA_32"/>
    <property type="match status" value="1"/>
</dbReference>
<gene>
    <name evidence="4" type="ORF">ACGRQ9_06445</name>
</gene>
<comment type="caution">
    <text evidence="4">The sequence shown here is derived from an EMBL/GenBank/DDBJ whole genome shotgun (WGS) entry which is preliminary data.</text>
</comment>
<comment type="catalytic activity">
    <reaction evidence="2">
        <text>Hydrolysis of proteins in presence of ATP.</text>
        <dbReference type="EC" id="3.4.21.53"/>
    </reaction>
</comment>
<protein>
    <recommendedName>
        <fullName evidence="2">endopeptidase La</fullName>
        <ecNumber evidence="2">3.4.21.53</ecNumber>
    </recommendedName>
</protein>
<comment type="similarity">
    <text evidence="2">Belongs to the peptidase S16 family.</text>
</comment>
<dbReference type="EMBL" id="JBIHSN010000002">
    <property type="protein sequence ID" value="MFH0265136.1"/>
    <property type="molecule type" value="Genomic_DNA"/>
</dbReference>
<name>A0ABW7IU09_9VIBR</name>
<feature type="active site" evidence="2">
    <location>
        <position position="452"/>
    </location>
</feature>
<dbReference type="GO" id="GO:0006508">
    <property type="term" value="P:proteolysis"/>
    <property type="evidence" value="ECO:0007669"/>
    <property type="project" value="UniProtKB-KW"/>
</dbReference>
<dbReference type="InterPro" id="IPR041699">
    <property type="entry name" value="AAA_32"/>
</dbReference>
<evidence type="ECO:0000256" key="2">
    <source>
        <dbReference type="PROSITE-ProRule" id="PRU01122"/>
    </source>
</evidence>
<evidence type="ECO:0000259" key="3">
    <source>
        <dbReference type="PROSITE" id="PS51786"/>
    </source>
</evidence>
<dbReference type="InterPro" id="IPR008269">
    <property type="entry name" value="Lon_proteolytic"/>
</dbReference>
<evidence type="ECO:0000313" key="5">
    <source>
        <dbReference type="Proteomes" id="UP001607151"/>
    </source>
</evidence>
<keyword evidence="5" id="KW-1185">Reference proteome</keyword>
<dbReference type="InterPro" id="IPR027065">
    <property type="entry name" value="Lon_Prtase"/>
</dbReference>
<accession>A0ABW7IU09</accession>